<dbReference type="SUPFAM" id="SSF74942">
    <property type="entry name" value="YhbC-like, C-terminal domain"/>
    <property type="match status" value="1"/>
</dbReference>
<comment type="subcellular location">
    <subcellularLocation>
        <location evidence="3">Cytoplasm</location>
    </subcellularLocation>
</comment>
<evidence type="ECO:0000256" key="2">
    <source>
        <dbReference type="ARBA" id="ARBA00022517"/>
    </source>
</evidence>
<comment type="caution">
    <text evidence="7">The sequence shown here is derived from an EMBL/GenBank/DDBJ whole genome shotgun (WGS) entry which is preliminary data.</text>
</comment>
<accession>A0A4S3KGN5</accession>
<dbReference type="GO" id="GO:0000028">
    <property type="term" value="P:ribosomal small subunit assembly"/>
    <property type="evidence" value="ECO:0007669"/>
    <property type="project" value="TreeGrafter"/>
</dbReference>
<reference evidence="7 8" key="1">
    <citation type="submission" date="2017-02" db="EMBL/GenBank/DDBJ databases">
        <title>Whole genome sequencing of Metallibacterium scheffleri DSM 24874 (T).</title>
        <authorList>
            <person name="Kumar S."/>
            <person name="Patil P."/>
            <person name="Patil P.B."/>
        </authorList>
    </citation>
    <scope>NUCLEOTIDE SEQUENCE [LARGE SCALE GENOMIC DNA]</scope>
    <source>
        <strain evidence="7 8">DSM 24874</strain>
    </source>
</reference>
<dbReference type="PANTHER" id="PTHR33867:SF1">
    <property type="entry name" value="RIBOSOME MATURATION FACTOR RIMP"/>
    <property type="match status" value="1"/>
</dbReference>
<evidence type="ECO:0000313" key="7">
    <source>
        <dbReference type="EMBL" id="THD07815.1"/>
    </source>
</evidence>
<dbReference type="GO" id="GO:0005829">
    <property type="term" value="C:cytosol"/>
    <property type="evidence" value="ECO:0007669"/>
    <property type="project" value="TreeGrafter"/>
</dbReference>
<dbReference type="CDD" id="cd01734">
    <property type="entry name" value="YlxS_C"/>
    <property type="match status" value="1"/>
</dbReference>
<dbReference type="GO" id="GO:0006412">
    <property type="term" value="P:translation"/>
    <property type="evidence" value="ECO:0007669"/>
    <property type="project" value="TreeGrafter"/>
</dbReference>
<dbReference type="EMBL" id="MWQO01000055">
    <property type="protein sequence ID" value="THD07815.1"/>
    <property type="molecule type" value="Genomic_DNA"/>
</dbReference>
<dbReference type="InterPro" id="IPR036847">
    <property type="entry name" value="RimP_C_sf"/>
</dbReference>
<dbReference type="Gene3D" id="3.30.300.70">
    <property type="entry name" value="RimP-like superfamily, N-terminal"/>
    <property type="match status" value="1"/>
</dbReference>
<feature type="domain" description="Ribosome maturation factor RimP N-terminal" evidence="5">
    <location>
        <begin position="10"/>
        <end position="82"/>
    </location>
</feature>
<keyword evidence="1 3" id="KW-0963">Cytoplasm</keyword>
<dbReference type="InterPro" id="IPR028989">
    <property type="entry name" value="RimP_N"/>
</dbReference>
<dbReference type="OrthoDB" id="9805006at2"/>
<evidence type="ECO:0000313" key="8">
    <source>
        <dbReference type="Proteomes" id="UP000307749"/>
    </source>
</evidence>
<dbReference type="Proteomes" id="UP000307749">
    <property type="component" value="Unassembled WGS sequence"/>
</dbReference>
<protein>
    <recommendedName>
        <fullName evidence="3">Ribosome maturation factor RimP</fullName>
    </recommendedName>
</protein>
<dbReference type="SUPFAM" id="SSF75420">
    <property type="entry name" value="YhbC-like, N-terminal domain"/>
    <property type="match status" value="1"/>
</dbReference>
<evidence type="ECO:0000256" key="1">
    <source>
        <dbReference type="ARBA" id="ARBA00022490"/>
    </source>
</evidence>
<organism evidence="7 8">
    <name type="scientific">Metallibacterium scheffleri</name>
    <dbReference type="NCBI Taxonomy" id="993689"/>
    <lineage>
        <taxon>Bacteria</taxon>
        <taxon>Pseudomonadati</taxon>
        <taxon>Pseudomonadota</taxon>
        <taxon>Gammaproteobacteria</taxon>
        <taxon>Lysobacterales</taxon>
        <taxon>Rhodanobacteraceae</taxon>
        <taxon>Metallibacterium</taxon>
    </lineage>
</organism>
<evidence type="ECO:0000259" key="6">
    <source>
        <dbReference type="Pfam" id="PF17384"/>
    </source>
</evidence>
<dbReference type="Pfam" id="PF17384">
    <property type="entry name" value="DUF150_C"/>
    <property type="match status" value="1"/>
</dbReference>
<dbReference type="RefSeq" id="WP_081128198.1">
    <property type="nucleotide sequence ID" value="NZ_DAHXOC010000054.1"/>
</dbReference>
<keyword evidence="2 3" id="KW-0690">Ribosome biogenesis</keyword>
<dbReference type="Pfam" id="PF02576">
    <property type="entry name" value="RimP_N"/>
    <property type="match status" value="1"/>
</dbReference>
<feature type="domain" description="Ribosome maturation factor RimP C-terminal" evidence="6">
    <location>
        <begin position="85"/>
        <end position="150"/>
    </location>
</feature>
<dbReference type="STRING" id="993689.GCA_002077135_02520"/>
<dbReference type="FunFam" id="3.30.300.70:FF:000001">
    <property type="entry name" value="Ribosome maturation factor RimP"/>
    <property type="match status" value="1"/>
</dbReference>
<dbReference type="InterPro" id="IPR028998">
    <property type="entry name" value="RimP_C"/>
</dbReference>
<comment type="similarity">
    <text evidence="3">Belongs to the RimP family.</text>
</comment>
<feature type="region of interest" description="Disordered" evidence="4">
    <location>
        <begin position="160"/>
        <end position="187"/>
    </location>
</feature>
<evidence type="ECO:0000256" key="3">
    <source>
        <dbReference type="HAMAP-Rule" id="MF_01077"/>
    </source>
</evidence>
<evidence type="ECO:0000259" key="5">
    <source>
        <dbReference type="Pfam" id="PF02576"/>
    </source>
</evidence>
<sequence length="187" mass="20329">MDARALAERIGPMLAGIGLECLGIEWVTHGHGGTLRVYIEAADREVDVDDCAAASRTLSTWLDVEDPVPGQYTLEVSSPGLDRPLFTAAHFARLLGAEVRVTLKLPQHGRRRLRGRVQAVDGQLITVNVDTVPFTFTIDAFESARLIPDWVALGYAPQPKQGVIEGNSKPAPRGKRATRKLETPPVS</sequence>
<keyword evidence="8" id="KW-1185">Reference proteome</keyword>
<dbReference type="InterPro" id="IPR003728">
    <property type="entry name" value="Ribosome_maturation_RimP"/>
</dbReference>
<evidence type="ECO:0000256" key="4">
    <source>
        <dbReference type="SAM" id="MobiDB-lite"/>
    </source>
</evidence>
<name>A0A4S3KGN5_9GAMM</name>
<dbReference type="PANTHER" id="PTHR33867">
    <property type="entry name" value="RIBOSOME MATURATION FACTOR RIMP"/>
    <property type="match status" value="1"/>
</dbReference>
<gene>
    <name evidence="3" type="primary">rimP</name>
    <name evidence="7" type="ORF">B1806_14310</name>
</gene>
<comment type="function">
    <text evidence="3">Required for maturation of 30S ribosomal subunits.</text>
</comment>
<dbReference type="InterPro" id="IPR035956">
    <property type="entry name" value="RimP_N_sf"/>
</dbReference>
<dbReference type="HAMAP" id="MF_01077">
    <property type="entry name" value="RimP"/>
    <property type="match status" value="1"/>
</dbReference>
<dbReference type="AlphaFoldDB" id="A0A4S3KGN5"/>
<proteinExistence type="inferred from homology"/>
<dbReference type="Gene3D" id="2.30.30.180">
    <property type="entry name" value="Ribosome maturation factor RimP, C-terminal domain"/>
    <property type="match status" value="1"/>
</dbReference>